<dbReference type="InterPro" id="IPR042099">
    <property type="entry name" value="ANL_N_sf"/>
</dbReference>
<evidence type="ECO:0000313" key="6">
    <source>
        <dbReference type="Proteomes" id="UP001205748"/>
    </source>
</evidence>
<dbReference type="Gene3D" id="3.40.50.12780">
    <property type="entry name" value="N-terminal domain of ligase-like"/>
    <property type="match status" value="1"/>
</dbReference>
<dbReference type="InterPro" id="IPR025110">
    <property type="entry name" value="AMP-bd_C"/>
</dbReference>
<evidence type="ECO:0000259" key="4">
    <source>
        <dbReference type="Pfam" id="PF13193"/>
    </source>
</evidence>
<dbReference type="EMBL" id="JANKAS010000001">
    <property type="protein sequence ID" value="MCR1897684.1"/>
    <property type="molecule type" value="Genomic_DNA"/>
</dbReference>
<keyword evidence="2" id="KW-0436">Ligase</keyword>
<evidence type="ECO:0000256" key="1">
    <source>
        <dbReference type="ARBA" id="ARBA00006432"/>
    </source>
</evidence>
<gene>
    <name evidence="5" type="ORF">NSA47_01590</name>
</gene>
<reference evidence="5" key="1">
    <citation type="submission" date="2022-07" db="EMBL/GenBank/DDBJ databases">
        <title>Enhanced cultured diversity of the mouse gut microbiota enables custom-made synthetic communities.</title>
        <authorList>
            <person name="Afrizal A."/>
        </authorList>
    </citation>
    <scope>NUCLEOTIDE SEQUENCE</scope>
    <source>
        <strain evidence="5">DSM 28593</strain>
    </source>
</reference>
<dbReference type="Proteomes" id="UP001205748">
    <property type="component" value="Unassembled WGS sequence"/>
</dbReference>
<feature type="domain" description="AMP-binding enzyme C-terminal" evidence="4">
    <location>
        <begin position="424"/>
        <end position="499"/>
    </location>
</feature>
<dbReference type="InterPro" id="IPR000873">
    <property type="entry name" value="AMP-dep_synth/lig_dom"/>
</dbReference>
<name>A0AAE3HDZ4_9FIRM</name>
<dbReference type="GO" id="GO:0031956">
    <property type="term" value="F:medium-chain fatty acid-CoA ligase activity"/>
    <property type="evidence" value="ECO:0007669"/>
    <property type="project" value="TreeGrafter"/>
</dbReference>
<proteinExistence type="inferred from homology"/>
<dbReference type="SUPFAM" id="SSF56801">
    <property type="entry name" value="Acetyl-CoA synthetase-like"/>
    <property type="match status" value="1"/>
</dbReference>
<dbReference type="PANTHER" id="PTHR43201">
    <property type="entry name" value="ACYL-COA SYNTHETASE"/>
    <property type="match status" value="1"/>
</dbReference>
<dbReference type="Gene3D" id="3.30.300.30">
    <property type="match status" value="1"/>
</dbReference>
<comment type="similarity">
    <text evidence="1">Belongs to the ATP-dependent AMP-binding enzyme family.</text>
</comment>
<protein>
    <submittedName>
        <fullName evidence="5">AMP-binding protein</fullName>
    </submittedName>
</protein>
<evidence type="ECO:0000259" key="3">
    <source>
        <dbReference type="Pfam" id="PF00501"/>
    </source>
</evidence>
<dbReference type="PANTHER" id="PTHR43201:SF5">
    <property type="entry name" value="MEDIUM-CHAIN ACYL-COA LIGASE ACSF2, MITOCHONDRIAL"/>
    <property type="match status" value="1"/>
</dbReference>
<keyword evidence="6" id="KW-1185">Reference proteome</keyword>
<feature type="domain" description="AMP-dependent synthetase/ligase" evidence="3">
    <location>
        <begin position="2"/>
        <end position="373"/>
    </location>
</feature>
<dbReference type="Pfam" id="PF00501">
    <property type="entry name" value="AMP-binding"/>
    <property type="match status" value="1"/>
</dbReference>
<dbReference type="InterPro" id="IPR045851">
    <property type="entry name" value="AMP-bd_C_sf"/>
</dbReference>
<comment type="caution">
    <text evidence="5">The sequence shown here is derived from an EMBL/GenBank/DDBJ whole genome shotgun (WGS) entry which is preliminary data.</text>
</comment>
<organism evidence="5 6">
    <name type="scientific">Irregularibacter muris</name>
    <dbReference type="NCBI Taxonomy" id="1796619"/>
    <lineage>
        <taxon>Bacteria</taxon>
        <taxon>Bacillati</taxon>
        <taxon>Bacillota</taxon>
        <taxon>Clostridia</taxon>
        <taxon>Eubacteriales</taxon>
        <taxon>Eubacteriaceae</taxon>
        <taxon>Irregularibacter</taxon>
    </lineage>
</organism>
<evidence type="ECO:0000256" key="2">
    <source>
        <dbReference type="ARBA" id="ARBA00022598"/>
    </source>
</evidence>
<dbReference type="AlphaFoldDB" id="A0AAE3HDZ4"/>
<sequence>MNQAPEQLALEYKGKKFSWSDLDLRSNNVAIFFMRKGITKGTHVGIWSINSPNWIINFFALIKLGAIPVLINTCYKEQELSNVLEYADIEFICYGDSYKDCDCESILKRLESIGYLKGENCVAIGQSRDGSWEGLQEKSSPPTKEELRELFQQQSKISIHDTAAMFFTSGTTKLPKGVMLSHYSLNNNSLEIARNMRWTNEDRMCIAVPLFHCFGITASLLAAVHAGCTIHLLQQCRSLEVLKRVYEENCTILNGVPTMFLAMLHNKQRSRYPLSSIRSGIIAGSPISASDYLKLCKTFHISHLQPSYGQTEASPCITISDYEDSLEIKSKTVGRTINNVFLRIYDQDSQKELLPGQIGEIQTKGYHVMKCYYKTPTETQRAINEEGWLSTGDLGYLDHNGYLYITGRASEMIIRGGENISPLEIEECIGCFPKIKDVKVIGIEADVLQEEIVACIIPERGEEIDTVALKKFIGERLAEYKVPKHILIFNNFPHTASGKVRINDLKQQAINRINPKNEEDLVCFLQSNMN</sequence>
<evidence type="ECO:0000313" key="5">
    <source>
        <dbReference type="EMBL" id="MCR1897684.1"/>
    </source>
</evidence>
<dbReference type="Pfam" id="PF13193">
    <property type="entry name" value="AMP-binding_C"/>
    <property type="match status" value="1"/>
</dbReference>
<dbReference type="GO" id="GO:0006631">
    <property type="term" value="P:fatty acid metabolic process"/>
    <property type="evidence" value="ECO:0007669"/>
    <property type="project" value="TreeGrafter"/>
</dbReference>
<accession>A0AAE3HDZ4</accession>